<dbReference type="Proteomes" id="UP001151760">
    <property type="component" value="Unassembled WGS sequence"/>
</dbReference>
<evidence type="ECO:0000313" key="1">
    <source>
        <dbReference type="EMBL" id="GJT85210.1"/>
    </source>
</evidence>
<keyword evidence="2" id="KW-1185">Reference proteome</keyword>
<accession>A0ABQ5HC10</accession>
<comment type="caution">
    <text evidence="1">The sequence shown here is derived from an EMBL/GenBank/DDBJ whole genome shotgun (WGS) entry which is preliminary data.</text>
</comment>
<evidence type="ECO:0000313" key="2">
    <source>
        <dbReference type="Proteomes" id="UP001151760"/>
    </source>
</evidence>
<reference evidence="1" key="1">
    <citation type="journal article" date="2022" name="Int. J. Mol. Sci.">
        <title>Draft Genome of Tanacetum Coccineum: Genomic Comparison of Closely Related Tanacetum-Family Plants.</title>
        <authorList>
            <person name="Yamashiro T."/>
            <person name="Shiraishi A."/>
            <person name="Nakayama K."/>
            <person name="Satake H."/>
        </authorList>
    </citation>
    <scope>NUCLEOTIDE SEQUENCE</scope>
</reference>
<sequence>MDDNLLNESDLVVDAKNLLIKTKIQDEDDLNVDIDAEENLVPALEYKHLTKKQRKMTQPEKMFVVKASTLKLGATRAHNLYSRMKGGAQYVHGTSDDFKNHIRDINAFIGESDAQMLINEMENRKKFMPNFTFQYKVENSGLVAMFWADEVDFF</sequence>
<dbReference type="PANTHER" id="PTHR47718:SF12">
    <property type="entry name" value="PROTEIN FAR1-RELATED SEQUENCE"/>
    <property type="match status" value="1"/>
</dbReference>
<dbReference type="PANTHER" id="PTHR47718">
    <property type="entry name" value="OS01G0519700 PROTEIN"/>
    <property type="match status" value="1"/>
</dbReference>
<evidence type="ECO:0008006" key="3">
    <source>
        <dbReference type="Google" id="ProtNLM"/>
    </source>
</evidence>
<organism evidence="1 2">
    <name type="scientific">Tanacetum coccineum</name>
    <dbReference type="NCBI Taxonomy" id="301880"/>
    <lineage>
        <taxon>Eukaryota</taxon>
        <taxon>Viridiplantae</taxon>
        <taxon>Streptophyta</taxon>
        <taxon>Embryophyta</taxon>
        <taxon>Tracheophyta</taxon>
        <taxon>Spermatophyta</taxon>
        <taxon>Magnoliopsida</taxon>
        <taxon>eudicotyledons</taxon>
        <taxon>Gunneridae</taxon>
        <taxon>Pentapetalae</taxon>
        <taxon>asterids</taxon>
        <taxon>campanulids</taxon>
        <taxon>Asterales</taxon>
        <taxon>Asteraceae</taxon>
        <taxon>Asteroideae</taxon>
        <taxon>Anthemideae</taxon>
        <taxon>Anthemidinae</taxon>
        <taxon>Tanacetum</taxon>
    </lineage>
</organism>
<dbReference type="EMBL" id="BQNB010019428">
    <property type="protein sequence ID" value="GJT85210.1"/>
    <property type="molecule type" value="Genomic_DNA"/>
</dbReference>
<proteinExistence type="predicted"/>
<protein>
    <recommendedName>
        <fullName evidence="3">Protein FAR1-RELATED SEQUENCE</fullName>
    </recommendedName>
</protein>
<name>A0ABQ5HC10_9ASTR</name>
<gene>
    <name evidence="1" type="ORF">Tco_1066927</name>
</gene>
<reference evidence="1" key="2">
    <citation type="submission" date="2022-01" db="EMBL/GenBank/DDBJ databases">
        <authorList>
            <person name="Yamashiro T."/>
            <person name="Shiraishi A."/>
            <person name="Satake H."/>
            <person name="Nakayama K."/>
        </authorList>
    </citation>
    <scope>NUCLEOTIDE SEQUENCE</scope>
</reference>